<keyword evidence="2" id="KW-1185">Reference proteome</keyword>
<dbReference type="Proteomes" id="UP000204179">
    <property type="component" value="Segment"/>
</dbReference>
<name>A0A0K1Y519_9CAUD</name>
<evidence type="ECO:0000313" key="1">
    <source>
        <dbReference type="EMBL" id="AKY02079.1"/>
    </source>
</evidence>
<organism evidence="1 2">
    <name type="scientific">Klebsiella phage JD18</name>
    <dbReference type="NCBI Taxonomy" id="1698360"/>
    <lineage>
        <taxon>Viruses</taxon>
        <taxon>Duplodnaviria</taxon>
        <taxon>Heunggongvirae</taxon>
        <taxon>Uroviricota</taxon>
        <taxon>Caudoviricetes</taxon>
        <taxon>Pantevenvirales</taxon>
        <taxon>Straboviridae</taxon>
        <taxon>Tevenvirinae</taxon>
        <taxon>Jiaodavirus</taxon>
        <taxon>Jiaodavirus jd18</taxon>
    </lineage>
</organism>
<sequence length="114" mass="12707">MTLREAVEALLIEHARGIRAEISQNGIRLINAVIGSDQGVWSIPREEYDAILYSNVDVKEGQPLYGYVFSDVLERGNHPFPDGTGIRTSRVESFASPTDELKLVKTNNTTYLVI</sequence>
<dbReference type="RefSeq" id="YP_009190789.1">
    <property type="nucleotide sequence ID" value="NC_028686.1"/>
</dbReference>
<dbReference type="GeneID" id="26518623"/>
<dbReference type="EMBL" id="KT239446">
    <property type="protein sequence ID" value="AKY02079.1"/>
    <property type="molecule type" value="Genomic_DNA"/>
</dbReference>
<proteinExistence type="predicted"/>
<gene>
    <name evidence="1" type="ORF">JD18_208</name>
</gene>
<protein>
    <submittedName>
        <fullName evidence="1">Uncharacterized protein</fullName>
    </submittedName>
</protein>
<evidence type="ECO:0000313" key="2">
    <source>
        <dbReference type="Proteomes" id="UP000204179"/>
    </source>
</evidence>
<accession>A0A0K1Y519</accession>
<dbReference type="KEGG" id="vg:26518623"/>
<reference evidence="1 2" key="1">
    <citation type="submission" date="2015-07" db="EMBL/GenBank/DDBJ databases">
        <title>Isolation and characterization of JD18-a novel lytic bacteriophage for Klebsiella pneumoniae.</title>
        <authorList>
            <person name="Fan J."/>
            <person name="Zhang X."/>
            <person name="Guo X."/>
            <person name="He P."/>
            <person name="Zhang Y."/>
        </authorList>
    </citation>
    <scope>NUCLEOTIDE SEQUENCE [LARGE SCALE GENOMIC DNA]</scope>
</reference>